<keyword evidence="1" id="KW-1133">Transmembrane helix</keyword>
<feature type="non-terminal residue" evidence="2">
    <location>
        <position position="132"/>
    </location>
</feature>
<keyword evidence="1" id="KW-0472">Membrane</keyword>
<evidence type="ECO:0000313" key="3">
    <source>
        <dbReference type="Proteomes" id="UP000823674"/>
    </source>
</evidence>
<evidence type="ECO:0000256" key="1">
    <source>
        <dbReference type="SAM" id="Phobius"/>
    </source>
</evidence>
<gene>
    <name evidence="2" type="primary">A09g507380.1_BraROA</name>
    <name evidence="2" type="ORF">IGI04_035651</name>
</gene>
<dbReference type="EMBL" id="JADBGQ010000008">
    <property type="protein sequence ID" value="KAG5384181.1"/>
    <property type="molecule type" value="Genomic_DNA"/>
</dbReference>
<organism evidence="2 3">
    <name type="scientific">Brassica rapa subsp. trilocularis</name>
    <dbReference type="NCBI Taxonomy" id="1813537"/>
    <lineage>
        <taxon>Eukaryota</taxon>
        <taxon>Viridiplantae</taxon>
        <taxon>Streptophyta</taxon>
        <taxon>Embryophyta</taxon>
        <taxon>Tracheophyta</taxon>
        <taxon>Spermatophyta</taxon>
        <taxon>Magnoliopsida</taxon>
        <taxon>eudicotyledons</taxon>
        <taxon>Gunneridae</taxon>
        <taxon>Pentapetalae</taxon>
        <taxon>rosids</taxon>
        <taxon>malvids</taxon>
        <taxon>Brassicales</taxon>
        <taxon>Brassicaceae</taxon>
        <taxon>Brassiceae</taxon>
        <taxon>Brassica</taxon>
    </lineage>
</organism>
<name>A0ABQ7LC80_BRACM</name>
<proteinExistence type="predicted"/>
<evidence type="ECO:0000313" key="2">
    <source>
        <dbReference type="EMBL" id="KAG5384181.1"/>
    </source>
</evidence>
<dbReference type="Proteomes" id="UP000823674">
    <property type="component" value="Chromosome A09"/>
</dbReference>
<accession>A0ABQ7LC80</accession>
<keyword evidence="3" id="KW-1185">Reference proteome</keyword>
<reference evidence="2 3" key="1">
    <citation type="submission" date="2021-03" db="EMBL/GenBank/DDBJ databases">
        <authorList>
            <person name="King G.J."/>
            <person name="Bancroft I."/>
            <person name="Baten A."/>
            <person name="Bloomfield J."/>
            <person name="Borpatragohain P."/>
            <person name="He Z."/>
            <person name="Irish N."/>
            <person name="Irwin J."/>
            <person name="Liu K."/>
            <person name="Mauleon R.P."/>
            <person name="Moore J."/>
            <person name="Morris R."/>
            <person name="Ostergaard L."/>
            <person name="Wang B."/>
            <person name="Wells R."/>
        </authorList>
    </citation>
    <scope>NUCLEOTIDE SEQUENCE [LARGE SCALE GENOMIC DNA]</scope>
    <source>
        <strain evidence="2">R-o-18</strain>
        <tissue evidence="2">Leaf</tissue>
    </source>
</reference>
<sequence length="132" mass="15316">MRVETLLVIINSLLSAVLFFQYMRFSEDILPLQHCKTVVMVLGMETEEDVLNLNEDADYLNGDELMDENEDDDEALAVEDTLMSRAETRKKRGGKRRHCRCWKHFAIIGEKYPDGTNDVECKFCKLSYCLNL</sequence>
<feature type="transmembrane region" description="Helical" evidence="1">
    <location>
        <begin position="6"/>
        <end position="23"/>
    </location>
</feature>
<comment type="caution">
    <text evidence="2">The sequence shown here is derived from an EMBL/GenBank/DDBJ whole genome shotgun (WGS) entry which is preliminary data.</text>
</comment>
<keyword evidence="1" id="KW-0812">Transmembrane</keyword>
<protein>
    <submittedName>
        <fullName evidence="2">Uncharacterized protein</fullName>
    </submittedName>
</protein>